<keyword evidence="1" id="KW-0472">Membrane</keyword>
<reference evidence="2" key="1">
    <citation type="submission" date="2021-02" db="EMBL/GenBank/DDBJ databases">
        <authorList>
            <person name="Nowell W R."/>
        </authorList>
    </citation>
    <scope>NUCLEOTIDE SEQUENCE</scope>
</reference>
<organism evidence="2 4">
    <name type="scientific">Adineta steineri</name>
    <dbReference type="NCBI Taxonomy" id="433720"/>
    <lineage>
        <taxon>Eukaryota</taxon>
        <taxon>Metazoa</taxon>
        <taxon>Spiralia</taxon>
        <taxon>Gnathifera</taxon>
        <taxon>Rotifera</taxon>
        <taxon>Eurotatoria</taxon>
        <taxon>Bdelloidea</taxon>
        <taxon>Adinetida</taxon>
        <taxon>Adinetidae</taxon>
        <taxon>Adineta</taxon>
    </lineage>
</organism>
<dbReference type="EMBL" id="CAJNOG010000066">
    <property type="protein sequence ID" value="CAF0878184.1"/>
    <property type="molecule type" value="Genomic_DNA"/>
</dbReference>
<protein>
    <submittedName>
        <fullName evidence="2">Uncharacterized protein</fullName>
    </submittedName>
</protein>
<dbReference type="EMBL" id="CAJOAZ010000466">
    <property type="protein sequence ID" value="CAF3655938.1"/>
    <property type="molecule type" value="Genomic_DNA"/>
</dbReference>
<evidence type="ECO:0000313" key="2">
    <source>
        <dbReference type="EMBL" id="CAF0878184.1"/>
    </source>
</evidence>
<dbReference type="Proteomes" id="UP000663845">
    <property type="component" value="Unassembled WGS sequence"/>
</dbReference>
<dbReference type="Proteomes" id="UP000663844">
    <property type="component" value="Unassembled WGS sequence"/>
</dbReference>
<keyword evidence="1" id="KW-0812">Transmembrane</keyword>
<gene>
    <name evidence="2" type="ORF">JYZ213_LOCUS9336</name>
    <name evidence="3" type="ORF">OXD698_LOCUS9296</name>
</gene>
<evidence type="ECO:0000313" key="3">
    <source>
        <dbReference type="EMBL" id="CAF3655938.1"/>
    </source>
</evidence>
<evidence type="ECO:0000313" key="4">
    <source>
        <dbReference type="Proteomes" id="UP000663845"/>
    </source>
</evidence>
<name>A0A813XZK6_9BILA</name>
<feature type="transmembrane region" description="Helical" evidence="1">
    <location>
        <begin position="24"/>
        <end position="49"/>
    </location>
</feature>
<evidence type="ECO:0000256" key="1">
    <source>
        <dbReference type="SAM" id="Phobius"/>
    </source>
</evidence>
<keyword evidence="1" id="KW-1133">Transmembrane helix</keyword>
<dbReference type="AlphaFoldDB" id="A0A813XZK6"/>
<comment type="caution">
    <text evidence="2">The sequence shown here is derived from an EMBL/GenBank/DDBJ whole genome shotgun (WGS) entry which is preliminary data.</text>
</comment>
<proteinExistence type="predicted"/>
<sequence length="152" mass="17109">MFQYVTRPDFLNRPISHAPSSSGLFLGLEIVSGIFFVCCIYIPLMYLIIRTCWRCCLHVSNISPCNERIVGRQQMTEQSTLNVSTPYDSEQSVSAISSIFEALPPPYHIAIDKHRPEVSPPSYDIALTHLLSVHQLQSFPTTIAIEDIILQA</sequence>
<accession>A0A813XZK6</accession>